<gene>
    <name evidence="2" type="ORF">Tco_0939256</name>
</gene>
<feature type="compositionally biased region" description="Polar residues" evidence="1">
    <location>
        <begin position="20"/>
        <end position="48"/>
    </location>
</feature>
<feature type="region of interest" description="Disordered" evidence="1">
    <location>
        <begin position="147"/>
        <end position="181"/>
    </location>
</feature>
<feature type="compositionally biased region" description="Basic and acidic residues" evidence="1">
    <location>
        <begin position="52"/>
        <end position="62"/>
    </location>
</feature>
<evidence type="ECO:0000313" key="3">
    <source>
        <dbReference type="Proteomes" id="UP001151760"/>
    </source>
</evidence>
<protein>
    <submittedName>
        <fullName evidence="2">Uncharacterized protein</fullName>
    </submittedName>
</protein>
<reference evidence="2" key="2">
    <citation type="submission" date="2022-01" db="EMBL/GenBank/DDBJ databases">
        <authorList>
            <person name="Yamashiro T."/>
            <person name="Shiraishi A."/>
            <person name="Satake H."/>
            <person name="Nakayama K."/>
        </authorList>
    </citation>
    <scope>NUCLEOTIDE SEQUENCE</scope>
</reference>
<organism evidence="2 3">
    <name type="scientific">Tanacetum coccineum</name>
    <dbReference type="NCBI Taxonomy" id="301880"/>
    <lineage>
        <taxon>Eukaryota</taxon>
        <taxon>Viridiplantae</taxon>
        <taxon>Streptophyta</taxon>
        <taxon>Embryophyta</taxon>
        <taxon>Tracheophyta</taxon>
        <taxon>Spermatophyta</taxon>
        <taxon>Magnoliopsida</taxon>
        <taxon>eudicotyledons</taxon>
        <taxon>Gunneridae</taxon>
        <taxon>Pentapetalae</taxon>
        <taxon>asterids</taxon>
        <taxon>campanulids</taxon>
        <taxon>Asterales</taxon>
        <taxon>Asteraceae</taxon>
        <taxon>Asteroideae</taxon>
        <taxon>Anthemideae</taxon>
        <taxon>Anthemidinae</taxon>
        <taxon>Tanacetum</taxon>
    </lineage>
</organism>
<dbReference type="Proteomes" id="UP001151760">
    <property type="component" value="Unassembled WGS sequence"/>
</dbReference>
<reference evidence="2" key="1">
    <citation type="journal article" date="2022" name="Int. J. Mol. Sci.">
        <title>Draft Genome of Tanacetum Coccineum: Genomic Comparison of Closely Related Tanacetum-Family Plants.</title>
        <authorList>
            <person name="Yamashiro T."/>
            <person name="Shiraishi A."/>
            <person name="Nakayama K."/>
            <person name="Satake H."/>
        </authorList>
    </citation>
    <scope>NUCLEOTIDE SEQUENCE</scope>
</reference>
<accession>A0ABQ5DM81</accession>
<evidence type="ECO:0000256" key="1">
    <source>
        <dbReference type="SAM" id="MobiDB-lite"/>
    </source>
</evidence>
<dbReference type="EMBL" id="BQNB010015382">
    <property type="protein sequence ID" value="GJT39391.1"/>
    <property type="molecule type" value="Genomic_DNA"/>
</dbReference>
<feature type="region of interest" description="Disordered" evidence="1">
    <location>
        <begin position="1"/>
        <end position="110"/>
    </location>
</feature>
<comment type="caution">
    <text evidence="2">The sequence shown here is derived from an EMBL/GenBank/DDBJ whole genome shotgun (WGS) entry which is preliminary data.</text>
</comment>
<name>A0ABQ5DM81_9ASTR</name>
<sequence length="181" mass="19965">MSTSTPPIIILSDSDVKDAFSSTDTPDYTSASPDYSPATPGNTSSNFENESDPSKDPSEDRSAPLAITPFPDDPYMRIRRAYYTTNEESSDSSSSSTIPPSPAPVYRRKKARLLQPYEPEPFMQPFRYHHNGMTFIHTAWKGIRAPRAPIAPPPVLPPPLVLPSSPLSHPRDSVPEEIMPP</sequence>
<evidence type="ECO:0000313" key="2">
    <source>
        <dbReference type="EMBL" id="GJT39391.1"/>
    </source>
</evidence>
<keyword evidence="3" id="KW-1185">Reference proteome</keyword>
<proteinExistence type="predicted"/>
<feature type="compositionally biased region" description="Pro residues" evidence="1">
    <location>
        <begin position="149"/>
        <end position="161"/>
    </location>
</feature>